<dbReference type="SUPFAM" id="SSF51679">
    <property type="entry name" value="Bacterial luciferase-like"/>
    <property type="match status" value="1"/>
</dbReference>
<feature type="domain" description="Luciferase-like" evidence="2">
    <location>
        <begin position="14"/>
        <end position="324"/>
    </location>
</feature>
<dbReference type="Pfam" id="PF00296">
    <property type="entry name" value="Bac_luciferase"/>
    <property type="match status" value="1"/>
</dbReference>
<dbReference type="PANTHER" id="PTHR43244">
    <property type="match status" value="1"/>
</dbReference>
<dbReference type="InterPro" id="IPR011251">
    <property type="entry name" value="Luciferase-like_dom"/>
</dbReference>
<dbReference type="OrthoDB" id="7239898at2"/>
<accession>B4RH04</accession>
<evidence type="ECO:0000313" key="4">
    <source>
        <dbReference type="Proteomes" id="UP000001868"/>
    </source>
</evidence>
<dbReference type="KEGG" id="pzu:PHZ_c2543"/>
<dbReference type="HOGENOM" id="CLU_027853_5_0_5"/>
<name>B4RH04_PHEZH</name>
<keyword evidence="1" id="KW-0560">Oxidoreductase</keyword>
<dbReference type="EMBL" id="CP000747">
    <property type="protein sequence ID" value="ACG78952.1"/>
    <property type="molecule type" value="Genomic_DNA"/>
</dbReference>
<dbReference type="GO" id="GO:0016705">
    <property type="term" value="F:oxidoreductase activity, acting on paired donors, with incorporation or reduction of molecular oxygen"/>
    <property type="evidence" value="ECO:0007669"/>
    <property type="project" value="InterPro"/>
</dbReference>
<dbReference type="AlphaFoldDB" id="B4RH04"/>
<proteinExistence type="predicted"/>
<evidence type="ECO:0000256" key="1">
    <source>
        <dbReference type="ARBA" id="ARBA00023002"/>
    </source>
</evidence>
<evidence type="ECO:0000313" key="3">
    <source>
        <dbReference type="EMBL" id="ACG78952.1"/>
    </source>
</evidence>
<dbReference type="NCBIfam" id="TIGR03559">
    <property type="entry name" value="F420_Rv3520c"/>
    <property type="match status" value="1"/>
</dbReference>
<dbReference type="Gene3D" id="3.20.20.30">
    <property type="entry name" value="Luciferase-like domain"/>
    <property type="match status" value="1"/>
</dbReference>
<dbReference type="STRING" id="450851.PHZ_c2543"/>
<reference evidence="3 4" key="1">
    <citation type="journal article" date="2008" name="BMC Genomics">
        <title>Complete genome of Phenylobacterium zucineum - a novel facultative intracellular bacterium isolated from human erythroleukemia cell line K562.</title>
        <authorList>
            <person name="Luo Y."/>
            <person name="Xu X."/>
            <person name="Ding Z."/>
            <person name="Liu Z."/>
            <person name="Zhang B."/>
            <person name="Yan Z."/>
            <person name="Sun J."/>
            <person name="Hu S."/>
            <person name="Hu X."/>
        </authorList>
    </citation>
    <scope>NUCLEOTIDE SEQUENCE [LARGE SCALE GENOMIC DNA]</scope>
    <source>
        <strain evidence="3 4">HLK1</strain>
    </source>
</reference>
<gene>
    <name evidence="3" type="ordered locus">PHZ_c2543</name>
</gene>
<protein>
    <submittedName>
        <fullName evidence="3">5,10-methylenetetrahydromethanopterin reductase</fullName>
    </submittedName>
</protein>
<dbReference type="eggNOG" id="COG2141">
    <property type="taxonomic scope" value="Bacteria"/>
</dbReference>
<organism evidence="3 4">
    <name type="scientific">Phenylobacterium zucineum (strain HLK1)</name>
    <dbReference type="NCBI Taxonomy" id="450851"/>
    <lineage>
        <taxon>Bacteria</taxon>
        <taxon>Pseudomonadati</taxon>
        <taxon>Pseudomonadota</taxon>
        <taxon>Alphaproteobacteria</taxon>
        <taxon>Caulobacterales</taxon>
        <taxon>Caulobacteraceae</taxon>
        <taxon>Phenylobacterium</taxon>
    </lineage>
</organism>
<dbReference type="InterPro" id="IPR036661">
    <property type="entry name" value="Luciferase-like_sf"/>
</dbReference>
<dbReference type="CDD" id="cd01097">
    <property type="entry name" value="Tetrahydromethanopterin_reductase"/>
    <property type="match status" value="1"/>
</dbReference>
<dbReference type="InterPro" id="IPR019951">
    <property type="entry name" value="F420_OxRdatse_Rv3520c_pred"/>
</dbReference>
<sequence length="345" mass="37621">MKLGLAIGYGDKPNYTPPVERVQLAERLGFHSVWTAETYGADAMTPLAYLAAHTKRIKLGTGIAQLDARTPANLAMCAQTIDALAGGGRMIVGIGASGPQIVEGWYGRPWGKPNPRLRDTAAILKKIFRREGPVSHEGKEISLPYQGEGGIGLGKPLKGILHSGDIPVYLGTDTPLNVRMTAEVADGWLAMHFVPGDLKRYRPLLEEGFARRTDGMTLDRFEIRGAIANVVIADDVKAALQPLKAHVALFVGGMGAKEKNFHKETMVNRGYGEAAERIQELFLAGRKEEAAAAVPDDYLDEESLVGPPERIRERWAAWRDSGLTGITFRKMTDEAIELIAKIARE</sequence>
<keyword evidence="4" id="KW-1185">Reference proteome</keyword>
<dbReference type="Proteomes" id="UP000001868">
    <property type="component" value="Chromosome"/>
</dbReference>
<dbReference type="RefSeq" id="WP_012523090.1">
    <property type="nucleotide sequence ID" value="NC_011144.1"/>
</dbReference>
<dbReference type="PANTHER" id="PTHR43244:SF1">
    <property type="entry name" value="5,10-METHYLENETETRAHYDROMETHANOPTERIN REDUCTASE"/>
    <property type="match status" value="1"/>
</dbReference>
<dbReference type="InterPro" id="IPR050564">
    <property type="entry name" value="F420-G6PD/mer"/>
</dbReference>
<evidence type="ECO:0000259" key="2">
    <source>
        <dbReference type="Pfam" id="PF00296"/>
    </source>
</evidence>